<dbReference type="Gene3D" id="1.25.10.10">
    <property type="entry name" value="Leucine-rich Repeat Variant"/>
    <property type="match status" value="2"/>
</dbReference>
<sequence length="377" mass="41578">MPPYSPYVTQYETIMQVLYGTKISEDTKLLEPLVPICRSCLEHRHSYVHENAVFAVYPIYREFKSPIPDAPELLQSLLEAMSDATCKKNTFVFGAHWAMPKAVEDSNNPLALDVVAFVREVVEKFPHLRQIICERLIQTLGEVKSGKVVCGVLWILCKFIESVSDIQSMLQKIRKVLGEIPILVCEQQLSDEANGGEELDGDAIGKDERSKEGGLGRKPKVLADGTYATESVYTSTTTARLEAVKAAVKPPLRTLILGVLRFDGLTSDITASNILLAEVCLSLGRVLASWATLTTIYTSGNVNYDLHHSHCIQTLSELEATPLFLKDTKAVCTKMLGAQEANAADLKDAESIEAFSKQSADDAIDIFYSKNFRGLGE</sequence>
<dbReference type="SUPFAM" id="SSF48371">
    <property type="entry name" value="ARM repeat"/>
    <property type="match status" value="1"/>
</dbReference>
<dbReference type="GO" id="GO:0030126">
    <property type="term" value="C:COPI vesicle coat"/>
    <property type="evidence" value="ECO:0007669"/>
    <property type="project" value="TreeGrafter"/>
</dbReference>
<dbReference type="GO" id="GO:0006886">
    <property type="term" value="P:intracellular protein transport"/>
    <property type="evidence" value="ECO:0007669"/>
    <property type="project" value="InterPro"/>
</dbReference>
<dbReference type="PANTHER" id="PTHR10635:SF0">
    <property type="entry name" value="COATOMER SUBUNIT BETA"/>
    <property type="match status" value="1"/>
</dbReference>
<evidence type="ECO:0000256" key="1">
    <source>
        <dbReference type="SAM" id="MobiDB-lite"/>
    </source>
</evidence>
<dbReference type="GO" id="GO:0006891">
    <property type="term" value="P:intra-Golgi vesicle-mediated transport"/>
    <property type="evidence" value="ECO:0007669"/>
    <property type="project" value="TreeGrafter"/>
</dbReference>
<accession>A0A0C3B5S9</accession>
<dbReference type="PANTHER" id="PTHR10635">
    <property type="entry name" value="COATOMER SUBUNIT BETA"/>
    <property type="match status" value="1"/>
</dbReference>
<dbReference type="HOGENOM" id="CLU_733866_0_0_1"/>
<dbReference type="STRING" id="765440.A0A0C3B5S9"/>
<dbReference type="Proteomes" id="UP000054166">
    <property type="component" value="Unassembled WGS sequence"/>
</dbReference>
<dbReference type="InterPro" id="IPR011989">
    <property type="entry name" value="ARM-like"/>
</dbReference>
<dbReference type="InParanoid" id="A0A0C3B5S9"/>
<evidence type="ECO:0000313" key="3">
    <source>
        <dbReference type="Proteomes" id="UP000054166"/>
    </source>
</evidence>
<dbReference type="InterPro" id="IPR016460">
    <property type="entry name" value="COPB1"/>
</dbReference>
<keyword evidence="3" id="KW-1185">Reference proteome</keyword>
<reference evidence="2 3" key="1">
    <citation type="submission" date="2014-04" db="EMBL/GenBank/DDBJ databases">
        <authorList>
            <consortium name="DOE Joint Genome Institute"/>
            <person name="Kuo A."/>
            <person name="Tarkka M."/>
            <person name="Buscot F."/>
            <person name="Kohler A."/>
            <person name="Nagy L.G."/>
            <person name="Floudas D."/>
            <person name="Copeland A."/>
            <person name="Barry K.W."/>
            <person name="Cichocki N."/>
            <person name="Veneault-Fourrey C."/>
            <person name="LaButti K."/>
            <person name="Lindquist E.A."/>
            <person name="Lipzen A."/>
            <person name="Lundell T."/>
            <person name="Morin E."/>
            <person name="Murat C."/>
            <person name="Sun H."/>
            <person name="Tunlid A."/>
            <person name="Henrissat B."/>
            <person name="Grigoriev I.V."/>
            <person name="Hibbett D.S."/>
            <person name="Martin F."/>
            <person name="Nordberg H.P."/>
            <person name="Cantor M.N."/>
            <person name="Hua S.X."/>
        </authorList>
    </citation>
    <scope>NUCLEOTIDE SEQUENCE [LARGE SCALE GENOMIC DNA]</scope>
    <source>
        <strain evidence="2 3">F 1598</strain>
    </source>
</reference>
<proteinExistence type="predicted"/>
<dbReference type="InterPro" id="IPR016024">
    <property type="entry name" value="ARM-type_fold"/>
</dbReference>
<evidence type="ECO:0000313" key="2">
    <source>
        <dbReference type="EMBL" id="KIM72612.1"/>
    </source>
</evidence>
<feature type="compositionally biased region" description="Basic and acidic residues" evidence="1">
    <location>
        <begin position="203"/>
        <end position="215"/>
    </location>
</feature>
<gene>
    <name evidence="2" type="ORF">PILCRDRAFT_15986</name>
</gene>
<dbReference type="OrthoDB" id="10261439at2759"/>
<reference evidence="3" key="2">
    <citation type="submission" date="2015-01" db="EMBL/GenBank/DDBJ databases">
        <title>Evolutionary Origins and Diversification of the Mycorrhizal Mutualists.</title>
        <authorList>
            <consortium name="DOE Joint Genome Institute"/>
            <consortium name="Mycorrhizal Genomics Consortium"/>
            <person name="Kohler A."/>
            <person name="Kuo A."/>
            <person name="Nagy L.G."/>
            <person name="Floudas D."/>
            <person name="Copeland A."/>
            <person name="Barry K.W."/>
            <person name="Cichocki N."/>
            <person name="Veneault-Fourrey C."/>
            <person name="LaButti K."/>
            <person name="Lindquist E.A."/>
            <person name="Lipzen A."/>
            <person name="Lundell T."/>
            <person name="Morin E."/>
            <person name="Murat C."/>
            <person name="Riley R."/>
            <person name="Ohm R."/>
            <person name="Sun H."/>
            <person name="Tunlid A."/>
            <person name="Henrissat B."/>
            <person name="Grigoriev I.V."/>
            <person name="Hibbett D.S."/>
            <person name="Martin F."/>
        </authorList>
    </citation>
    <scope>NUCLEOTIDE SEQUENCE [LARGE SCALE GENOMIC DNA]</scope>
    <source>
        <strain evidence="3">F 1598</strain>
    </source>
</reference>
<name>A0A0C3B5S9_PILCF</name>
<dbReference type="AlphaFoldDB" id="A0A0C3B5S9"/>
<organism evidence="2 3">
    <name type="scientific">Piloderma croceum (strain F 1598)</name>
    <dbReference type="NCBI Taxonomy" id="765440"/>
    <lineage>
        <taxon>Eukaryota</taxon>
        <taxon>Fungi</taxon>
        <taxon>Dikarya</taxon>
        <taxon>Basidiomycota</taxon>
        <taxon>Agaricomycotina</taxon>
        <taxon>Agaricomycetes</taxon>
        <taxon>Agaricomycetidae</taxon>
        <taxon>Atheliales</taxon>
        <taxon>Atheliaceae</taxon>
        <taxon>Piloderma</taxon>
    </lineage>
</organism>
<dbReference type="EMBL" id="KN833119">
    <property type="protein sequence ID" value="KIM72612.1"/>
    <property type="molecule type" value="Genomic_DNA"/>
</dbReference>
<evidence type="ECO:0008006" key="4">
    <source>
        <dbReference type="Google" id="ProtNLM"/>
    </source>
</evidence>
<feature type="region of interest" description="Disordered" evidence="1">
    <location>
        <begin position="194"/>
        <end position="218"/>
    </location>
</feature>
<protein>
    <recommendedName>
        <fullName evidence="4">Clathrin/coatomer adaptor adaptin-like N-terminal domain-containing protein</fullName>
    </recommendedName>
</protein>
<dbReference type="GO" id="GO:0006888">
    <property type="term" value="P:endoplasmic reticulum to Golgi vesicle-mediated transport"/>
    <property type="evidence" value="ECO:0007669"/>
    <property type="project" value="TreeGrafter"/>
</dbReference>